<dbReference type="InterPro" id="IPR042171">
    <property type="entry name" value="Acyl-CoA_hotdog"/>
</dbReference>
<dbReference type="GO" id="GO:0009062">
    <property type="term" value="P:fatty acid catabolic process"/>
    <property type="evidence" value="ECO:0007669"/>
    <property type="project" value="TreeGrafter"/>
</dbReference>
<dbReference type="EMBL" id="BONZ01000076">
    <property type="protein sequence ID" value="GIH19122.1"/>
    <property type="molecule type" value="Genomic_DNA"/>
</dbReference>
<evidence type="ECO:0000313" key="12">
    <source>
        <dbReference type="Proteomes" id="UP000642748"/>
    </source>
</evidence>
<evidence type="ECO:0000256" key="7">
    <source>
        <dbReference type="ARBA" id="ARBA00079653"/>
    </source>
</evidence>
<protein>
    <recommendedName>
        <fullName evidence="6">Acyl-CoA thioesterase 2</fullName>
    </recommendedName>
    <alternativeName>
        <fullName evidence="7">Thioesterase II</fullName>
    </alternativeName>
</protein>
<dbReference type="PANTHER" id="PTHR11066">
    <property type="entry name" value="ACYL-COA THIOESTERASE"/>
    <property type="match status" value="1"/>
</dbReference>
<accession>A0A8J3VU50</accession>
<dbReference type="PANTHER" id="PTHR11066:SF34">
    <property type="entry name" value="ACYL-COENZYME A THIOESTERASE 8"/>
    <property type="match status" value="1"/>
</dbReference>
<dbReference type="CDD" id="cd03444">
    <property type="entry name" value="Thioesterase_II_repeat1"/>
    <property type="match status" value="1"/>
</dbReference>
<comment type="similarity">
    <text evidence="1">Belongs to the C/M/P thioester hydrolase family.</text>
</comment>
<evidence type="ECO:0000313" key="11">
    <source>
        <dbReference type="EMBL" id="GIH19122.1"/>
    </source>
</evidence>
<dbReference type="RefSeq" id="WP_203922585.1">
    <property type="nucleotide sequence ID" value="NZ_BONZ01000076.1"/>
</dbReference>
<keyword evidence="3" id="KW-0378">Hydrolase</keyword>
<name>A0A8J3VU50_9ACTN</name>
<evidence type="ECO:0000259" key="10">
    <source>
        <dbReference type="Pfam" id="PF13622"/>
    </source>
</evidence>
<evidence type="ECO:0000256" key="8">
    <source>
        <dbReference type="SAM" id="MobiDB-lite"/>
    </source>
</evidence>
<evidence type="ECO:0000256" key="5">
    <source>
        <dbReference type="ARBA" id="ARBA00050943"/>
    </source>
</evidence>
<evidence type="ECO:0000256" key="3">
    <source>
        <dbReference type="ARBA" id="ARBA00022801"/>
    </source>
</evidence>
<dbReference type="AlphaFoldDB" id="A0A8J3VU50"/>
<evidence type="ECO:0000256" key="4">
    <source>
        <dbReference type="ARBA" id="ARBA00023098"/>
    </source>
</evidence>
<gene>
    <name evidence="11" type="primary">tesB</name>
    <name evidence="11" type="ORF">Raf01_72940</name>
</gene>
<evidence type="ECO:0000256" key="1">
    <source>
        <dbReference type="ARBA" id="ARBA00006538"/>
    </source>
</evidence>
<dbReference type="InterPro" id="IPR003703">
    <property type="entry name" value="Acyl_CoA_thio"/>
</dbReference>
<sequence>MTDEGRPTGSDSETDFRGQTGQGAVDELLGILDLEQLDDDEFRGDSPEIGLQRVFGGQVAGQALVAAGRTVDQSRRVHSLHGYFVRPGDPTVPITYQVENIRDGRSFSVRRSVARQHGKTIFFMSASFQVTEEGLDHQVAPPDVPPPDEVPTMTERLARYPERLGIWSMIPRPIDVRYVGEPGWVRPGDRPVSARQQVWMRIDGKLPDDPLLHACALTYASDLTLLDAVLGQHGEVWGPGGFVGASLDHALWFHRPFRADDWFLYDCASPSASNGRGLATGQMFTVDGRLIASVVQEGLLRRVQG</sequence>
<dbReference type="Pfam" id="PF02551">
    <property type="entry name" value="Acyl_CoA_thio"/>
    <property type="match status" value="1"/>
</dbReference>
<organism evidence="11 12">
    <name type="scientific">Rugosimonospora africana</name>
    <dbReference type="NCBI Taxonomy" id="556532"/>
    <lineage>
        <taxon>Bacteria</taxon>
        <taxon>Bacillati</taxon>
        <taxon>Actinomycetota</taxon>
        <taxon>Actinomycetes</taxon>
        <taxon>Micromonosporales</taxon>
        <taxon>Micromonosporaceae</taxon>
        <taxon>Rugosimonospora</taxon>
    </lineage>
</organism>
<dbReference type="Pfam" id="PF13622">
    <property type="entry name" value="4HBT_3"/>
    <property type="match status" value="1"/>
</dbReference>
<dbReference type="Proteomes" id="UP000642748">
    <property type="component" value="Unassembled WGS sequence"/>
</dbReference>
<feature type="domain" description="Acyl-CoA thioesterase 2 C-terminal" evidence="9">
    <location>
        <begin position="192"/>
        <end position="299"/>
    </location>
</feature>
<reference evidence="11" key="1">
    <citation type="submission" date="2021-01" db="EMBL/GenBank/DDBJ databases">
        <title>Whole genome shotgun sequence of Rugosimonospora africana NBRC 104875.</title>
        <authorList>
            <person name="Komaki H."/>
            <person name="Tamura T."/>
        </authorList>
    </citation>
    <scope>NUCLEOTIDE SEQUENCE</scope>
    <source>
        <strain evidence="11">NBRC 104875</strain>
    </source>
</reference>
<comment type="subunit">
    <text evidence="2">Homotetramer.</text>
</comment>
<feature type="domain" description="Acyl-CoA thioesterase-like N-terminal HotDog" evidence="10">
    <location>
        <begin position="46"/>
        <end position="129"/>
    </location>
</feature>
<comment type="catalytic activity">
    <reaction evidence="5">
        <text>a fatty acyl-CoA + H2O = a fatty acid + CoA + H(+)</text>
        <dbReference type="Rhea" id="RHEA:16781"/>
        <dbReference type="ChEBI" id="CHEBI:15377"/>
        <dbReference type="ChEBI" id="CHEBI:15378"/>
        <dbReference type="ChEBI" id="CHEBI:28868"/>
        <dbReference type="ChEBI" id="CHEBI:57287"/>
        <dbReference type="ChEBI" id="CHEBI:77636"/>
        <dbReference type="EC" id="3.1.2.20"/>
    </reaction>
    <physiologicalReaction direction="left-to-right" evidence="5">
        <dbReference type="Rhea" id="RHEA:16782"/>
    </physiologicalReaction>
</comment>
<dbReference type="InterPro" id="IPR049449">
    <property type="entry name" value="TesB_ACOT8-like_N"/>
</dbReference>
<evidence type="ECO:0000256" key="6">
    <source>
        <dbReference type="ARBA" id="ARBA00071120"/>
    </source>
</evidence>
<dbReference type="CDD" id="cd03445">
    <property type="entry name" value="Thioesterase_II_repeat2"/>
    <property type="match status" value="1"/>
</dbReference>
<dbReference type="Gene3D" id="2.40.160.210">
    <property type="entry name" value="Acyl-CoA thioesterase, double hotdog domain"/>
    <property type="match status" value="1"/>
</dbReference>
<keyword evidence="12" id="KW-1185">Reference proteome</keyword>
<evidence type="ECO:0000259" key="9">
    <source>
        <dbReference type="Pfam" id="PF02551"/>
    </source>
</evidence>
<proteinExistence type="inferred from homology"/>
<keyword evidence="4" id="KW-0443">Lipid metabolism</keyword>
<dbReference type="GO" id="GO:0006637">
    <property type="term" value="P:acyl-CoA metabolic process"/>
    <property type="evidence" value="ECO:0007669"/>
    <property type="project" value="InterPro"/>
</dbReference>
<evidence type="ECO:0000256" key="2">
    <source>
        <dbReference type="ARBA" id="ARBA00011881"/>
    </source>
</evidence>
<dbReference type="SUPFAM" id="SSF54637">
    <property type="entry name" value="Thioesterase/thiol ester dehydrase-isomerase"/>
    <property type="match status" value="2"/>
</dbReference>
<dbReference type="GO" id="GO:0047617">
    <property type="term" value="F:fatty acyl-CoA hydrolase activity"/>
    <property type="evidence" value="ECO:0007669"/>
    <property type="project" value="UniProtKB-EC"/>
</dbReference>
<dbReference type="InterPro" id="IPR025652">
    <property type="entry name" value="TesB_C"/>
</dbReference>
<feature type="region of interest" description="Disordered" evidence="8">
    <location>
        <begin position="1"/>
        <end position="20"/>
    </location>
</feature>
<dbReference type="FunFam" id="2.40.160.210:FF:000001">
    <property type="entry name" value="Acyl-CoA thioesterase II"/>
    <property type="match status" value="1"/>
</dbReference>
<dbReference type="InterPro" id="IPR029069">
    <property type="entry name" value="HotDog_dom_sf"/>
</dbReference>
<comment type="caution">
    <text evidence="11">The sequence shown here is derived from an EMBL/GenBank/DDBJ whole genome shotgun (WGS) entry which is preliminary data.</text>
</comment>